<dbReference type="Proteomes" id="UP000095751">
    <property type="component" value="Unassembled WGS sequence"/>
</dbReference>
<feature type="compositionally biased region" description="Basic residues" evidence="1">
    <location>
        <begin position="346"/>
        <end position="355"/>
    </location>
</feature>
<protein>
    <submittedName>
        <fullName evidence="2">Uncharacterized protein</fullName>
    </submittedName>
</protein>
<sequence length="370" mass="42110">MSSLSAGIGLFTISTANSNTNNYDEMTLRKKLEKVNKVLTAHAVSNELIHQLSPVQVKKLMKKREQYTQALLQNKNTNNHNNSNGSLSNHSNSRENTAGPAEDLDNSFKSENSSASIFSISTGSSNANHYDESTLRKKLKKVNKMLTAHAVGNEAIYQLNPIEVKKLKKKHDQYTKALLNKSGNGMLVSPKPLLGNLNTEDDEESDHSIDFVEEEHEEKEGDVSKSNKNQQYIVPHDRKKLKKKLKKVKKLISTTDDPNELESLKQKKKEYKAMLDILKQQDEDEEENGNDNEASNGHNDEQDEEKEEEPEPEPLYNEENEERIAALKKKLRKSDKSIAKEDDPKKLKKMKKKRKEYQSELDVLLLIKKG</sequence>
<dbReference type="OrthoDB" id="56846at2759"/>
<gene>
    <name evidence="2" type="ORF">FRACYDRAFT_268331</name>
</gene>
<feature type="compositionally biased region" description="Low complexity" evidence="1">
    <location>
        <begin position="74"/>
        <end position="91"/>
    </location>
</feature>
<evidence type="ECO:0000256" key="1">
    <source>
        <dbReference type="SAM" id="MobiDB-lite"/>
    </source>
</evidence>
<feature type="region of interest" description="Disordered" evidence="1">
    <location>
        <begin position="213"/>
        <end position="357"/>
    </location>
</feature>
<evidence type="ECO:0000313" key="2">
    <source>
        <dbReference type="EMBL" id="OEU18514.1"/>
    </source>
</evidence>
<feature type="compositionally biased region" description="Acidic residues" evidence="1">
    <location>
        <begin position="301"/>
        <end position="321"/>
    </location>
</feature>
<feature type="compositionally biased region" description="Basic residues" evidence="1">
    <location>
        <begin position="237"/>
        <end position="250"/>
    </location>
</feature>
<feature type="compositionally biased region" description="Basic and acidic residues" evidence="1">
    <location>
        <begin position="334"/>
        <end position="345"/>
    </location>
</feature>
<name>A0A1E7FK65_9STRA</name>
<evidence type="ECO:0000313" key="3">
    <source>
        <dbReference type="Proteomes" id="UP000095751"/>
    </source>
</evidence>
<organism evidence="2 3">
    <name type="scientific">Fragilariopsis cylindrus CCMP1102</name>
    <dbReference type="NCBI Taxonomy" id="635003"/>
    <lineage>
        <taxon>Eukaryota</taxon>
        <taxon>Sar</taxon>
        <taxon>Stramenopiles</taxon>
        <taxon>Ochrophyta</taxon>
        <taxon>Bacillariophyta</taxon>
        <taxon>Bacillariophyceae</taxon>
        <taxon>Bacillariophycidae</taxon>
        <taxon>Bacillariales</taxon>
        <taxon>Bacillariaceae</taxon>
        <taxon>Fragilariopsis</taxon>
    </lineage>
</organism>
<dbReference type="InParanoid" id="A0A1E7FK65"/>
<feature type="region of interest" description="Disordered" evidence="1">
    <location>
        <begin position="74"/>
        <end position="109"/>
    </location>
</feature>
<accession>A0A1E7FK65</accession>
<keyword evidence="3" id="KW-1185">Reference proteome</keyword>
<proteinExistence type="predicted"/>
<dbReference type="KEGG" id="fcy:FRACYDRAFT_268331"/>
<dbReference type="AlphaFoldDB" id="A0A1E7FK65"/>
<dbReference type="EMBL" id="KV784356">
    <property type="protein sequence ID" value="OEU18514.1"/>
    <property type="molecule type" value="Genomic_DNA"/>
</dbReference>
<reference evidence="2 3" key="1">
    <citation type="submission" date="2016-09" db="EMBL/GenBank/DDBJ databases">
        <title>Extensive genetic diversity and differential bi-allelic expression allows diatom success in the polar Southern Ocean.</title>
        <authorList>
            <consortium name="DOE Joint Genome Institute"/>
            <person name="Mock T."/>
            <person name="Otillar R.P."/>
            <person name="Strauss J."/>
            <person name="Dupont C."/>
            <person name="Frickenhaus S."/>
            <person name="Maumus F."/>
            <person name="Mcmullan M."/>
            <person name="Sanges R."/>
            <person name="Schmutz J."/>
            <person name="Toseland A."/>
            <person name="Valas R."/>
            <person name="Veluchamy A."/>
            <person name="Ward B.J."/>
            <person name="Allen A."/>
            <person name="Barry K."/>
            <person name="Falciatore A."/>
            <person name="Ferrante M."/>
            <person name="Fortunato A.E."/>
            <person name="Gloeckner G."/>
            <person name="Gruber A."/>
            <person name="Hipkin R."/>
            <person name="Janech M."/>
            <person name="Kroth P."/>
            <person name="Leese F."/>
            <person name="Lindquist E."/>
            <person name="Lyon B.R."/>
            <person name="Martin J."/>
            <person name="Mayer C."/>
            <person name="Parker M."/>
            <person name="Quesneville H."/>
            <person name="Raymond J."/>
            <person name="Uhlig C."/>
            <person name="Valentin K.U."/>
            <person name="Worden A.Z."/>
            <person name="Armbrust E.V."/>
            <person name="Bowler C."/>
            <person name="Green B."/>
            <person name="Moulton V."/>
            <person name="Van Oosterhout C."/>
            <person name="Grigoriev I."/>
        </authorList>
    </citation>
    <scope>NUCLEOTIDE SEQUENCE [LARGE SCALE GENOMIC DNA]</scope>
    <source>
        <strain evidence="2 3">CCMP1102</strain>
    </source>
</reference>